<name>A0AAN7B609_9PEZI</name>
<dbReference type="InterPro" id="IPR050121">
    <property type="entry name" value="Cytochrome_P450_monoxygenase"/>
</dbReference>
<evidence type="ECO:0000313" key="13">
    <source>
        <dbReference type="Proteomes" id="UP001301769"/>
    </source>
</evidence>
<feature type="transmembrane region" description="Helical" evidence="11">
    <location>
        <begin position="12"/>
        <end position="36"/>
    </location>
</feature>
<protein>
    <submittedName>
        <fullName evidence="12">Cytochrome P450</fullName>
    </submittedName>
</protein>
<reference evidence="12" key="1">
    <citation type="journal article" date="2023" name="Mol. Phylogenet. Evol.">
        <title>Genome-scale phylogeny and comparative genomics of the fungal order Sordariales.</title>
        <authorList>
            <person name="Hensen N."/>
            <person name="Bonometti L."/>
            <person name="Westerberg I."/>
            <person name="Brannstrom I.O."/>
            <person name="Guillou S."/>
            <person name="Cros-Aarteil S."/>
            <person name="Calhoun S."/>
            <person name="Haridas S."/>
            <person name="Kuo A."/>
            <person name="Mondo S."/>
            <person name="Pangilinan J."/>
            <person name="Riley R."/>
            <person name="LaButti K."/>
            <person name="Andreopoulos B."/>
            <person name="Lipzen A."/>
            <person name="Chen C."/>
            <person name="Yan M."/>
            <person name="Daum C."/>
            <person name="Ng V."/>
            <person name="Clum A."/>
            <person name="Steindorff A."/>
            <person name="Ohm R.A."/>
            <person name="Martin F."/>
            <person name="Silar P."/>
            <person name="Natvig D.O."/>
            <person name="Lalanne C."/>
            <person name="Gautier V."/>
            <person name="Ament-Velasquez S.L."/>
            <person name="Kruys A."/>
            <person name="Hutchinson M.I."/>
            <person name="Powell A.J."/>
            <person name="Barry K."/>
            <person name="Miller A.N."/>
            <person name="Grigoriev I.V."/>
            <person name="Debuchy R."/>
            <person name="Gladieux P."/>
            <person name="Hiltunen Thoren M."/>
            <person name="Johannesson H."/>
        </authorList>
    </citation>
    <scope>NUCLEOTIDE SEQUENCE</scope>
    <source>
        <strain evidence="12">PSN293</strain>
    </source>
</reference>
<dbReference type="InterPro" id="IPR002403">
    <property type="entry name" value="Cyt_P450_E_grp-IV"/>
</dbReference>
<evidence type="ECO:0000256" key="7">
    <source>
        <dbReference type="ARBA" id="ARBA00023033"/>
    </source>
</evidence>
<evidence type="ECO:0000256" key="10">
    <source>
        <dbReference type="SAM" id="MobiDB-lite"/>
    </source>
</evidence>
<keyword evidence="5 9" id="KW-0560">Oxidoreductase</keyword>
<evidence type="ECO:0000256" key="6">
    <source>
        <dbReference type="ARBA" id="ARBA00023004"/>
    </source>
</evidence>
<dbReference type="Pfam" id="PF00067">
    <property type="entry name" value="p450"/>
    <property type="match status" value="1"/>
</dbReference>
<dbReference type="PRINTS" id="PR00385">
    <property type="entry name" value="P450"/>
</dbReference>
<dbReference type="GO" id="GO:0004497">
    <property type="term" value="F:monooxygenase activity"/>
    <property type="evidence" value="ECO:0007669"/>
    <property type="project" value="UniProtKB-KW"/>
</dbReference>
<gene>
    <name evidence="12" type="ORF">QBC37DRAFT_160123</name>
</gene>
<feature type="transmembrane region" description="Helical" evidence="11">
    <location>
        <begin position="314"/>
        <end position="335"/>
    </location>
</feature>
<keyword evidence="11" id="KW-1133">Transmembrane helix</keyword>
<dbReference type="PANTHER" id="PTHR24305:SF157">
    <property type="entry name" value="N-ACETYLTRYPTOPHAN 6-HYDROXYLASE IVOC-RELATED"/>
    <property type="match status" value="1"/>
</dbReference>
<feature type="binding site" description="axial binding residue" evidence="8">
    <location>
        <position position="470"/>
    </location>
    <ligand>
        <name>heme</name>
        <dbReference type="ChEBI" id="CHEBI:30413"/>
    </ligand>
    <ligandPart>
        <name>Fe</name>
        <dbReference type="ChEBI" id="CHEBI:18248"/>
    </ligandPart>
</feature>
<keyword evidence="7 9" id="KW-0503">Monooxygenase</keyword>
<evidence type="ECO:0000313" key="12">
    <source>
        <dbReference type="EMBL" id="KAK4214086.1"/>
    </source>
</evidence>
<sequence>MAIEHVLQSLSYLHLGAIAGVAITGYTLYGIIWRLYFSPIAHIPGPRLAAITWWYEFYYDIILSGQYTFKILELHKQYGPIIRINPDEVHIGDPDFFPQLYPASNKRRERWRFWTKQFGADGSGLSTIDHDLHRIRRAAISPFFSQRSVRDLQPVIEERVDTLLARFHEHGKASPEIPLDMFYPLSAFTNDVINEYSFARCDHLTEKPDYGRSVTDYLLTGTHYGKWIQHIELILKFINFLPDSISSTLVPGWNEFLKAKRDILDQISSIKQTENTPKWQLDVSHPTIFHDLLSSEILTPQDKAVSRLAQEGQIVVQAGTLTTSWALTIAIFFLLEQKPLLAKLRRELCTAIPDPNAVTPLATLEQLPYLRAVIKEAFRHSIGTSGRLARVCPDETLTYIDKSVENKAPKLYHIPPNVPISMTTYKTTTDESIFPDPFAFKPERWLQGDSEHQARLDGYLTVFGGGGRSCLGQALSYAELTLALAKMFRVWGAAEDDDDENSRGDGDDSQPERPSQTMRIAEGTTAKDTRMAEDWFIPIPWRGSKGVRVYFKSN</sequence>
<dbReference type="GO" id="GO:0020037">
    <property type="term" value="F:heme binding"/>
    <property type="evidence" value="ECO:0007669"/>
    <property type="project" value="InterPro"/>
</dbReference>
<evidence type="ECO:0000256" key="1">
    <source>
        <dbReference type="ARBA" id="ARBA00001971"/>
    </source>
</evidence>
<evidence type="ECO:0000256" key="9">
    <source>
        <dbReference type="RuleBase" id="RU000461"/>
    </source>
</evidence>
<evidence type="ECO:0000256" key="5">
    <source>
        <dbReference type="ARBA" id="ARBA00023002"/>
    </source>
</evidence>
<dbReference type="PRINTS" id="PR00465">
    <property type="entry name" value="EP450IV"/>
</dbReference>
<comment type="cofactor">
    <cofactor evidence="1 8">
        <name>heme</name>
        <dbReference type="ChEBI" id="CHEBI:30413"/>
    </cofactor>
</comment>
<keyword evidence="13" id="KW-1185">Reference proteome</keyword>
<dbReference type="GO" id="GO:0016705">
    <property type="term" value="F:oxidoreductase activity, acting on paired donors, with incorporation or reduction of molecular oxygen"/>
    <property type="evidence" value="ECO:0007669"/>
    <property type="project" value="InterPro"/>
</dbReference>
<dbReference type="PANTHER" id="PTHR24305">
    <property type="entry name" value="CYTOCHROME P450"/>
    <property type="match status" value="1"/>
</dbReference>
<evidence type="ECO:0000256" key="4">
    <source>
        <dbReference type="ARBA" id="ARBA00022723"/>
    </source>
</evidence>
<dbReference type="InterPro" id="IPR036396">
    <property type="entry name" value="Cyt_P450_sf"/>
</dbReference>
<dbReference type="EMBL" id="MU858099">
    <property type="protein sequence ID" value="KAK4214086.1"/>
    <property type="molecule type" value="Genomic_DNA"/>
</dbReference>
<comment type="caution">
    <text evidence="12">The sequence shown here is derived from an EMBL/GenBank/DDBJ whole genome shotgun (WGS) entry which is preliminary data.</text>
</comment>
<keyword evidence="6 8" id="KW-0408">Iron</keyword>
<dbReference type="AlphaFoldDB" id="A0AAN7B609"/>
<dbReference type="CDD" id="cd11062">
    <property type="entry name" value="CYP58-like"/>
    <property type="match status" value="1"/>
</dbReference>
<dbReference type="InterPro" id="IPR017972">
    <property type="entry name" value="Cyt_P450_CS"/>
</dbReference>
<feature type="region of interest" description="Disordered" evidence="10">
    <location>
        <begin position="495"/>
        <end position="526"/>
    </location>
</feature>
<evidence type="ECO:0000256" key="11">
    <source>
        <dbReference type="SAM" id="Phobius"/>
    </source>
</evidence>
<dbReference type="InterPro" id="IPR001128">
    <property type="entry name" value="Cyt_P450"/>
</dbReference>
<organism evidence="12 13">
    <name type="scientific">Rhypophila decipiens</name>
    <dbReference type="NCBI Taxonomy" id="261697"/>
    <lineage>
        <taxon>Eukaryota</taxon>
        <taxon>Fungi</taxon>
        <taxon>Dikarya</taxon>
        <taxon>Ascomycota</taxon>
        <taxon>Pezizomycotina</taxon>
        <taxon>Sordariomycetes</taxon>
        <taxon>Sordariomycetidae</taxon>
        <taxon>Sordariales</taxon>
        <taxon>Naviculisporaceae</taxon>
        <taxon>Rhypophila</taxon>
    </lineage>
</organism>
<dbReference type="Gene3D" id="1.10.630.10">
    <property type="entry name" value="Cytochrome P450"/>
    <property type="match status" value="1"/>
</dbReference>
<keyword evidence="11" id="KW-0472">Membrane</keyword>
<dbReference type="SUPFAM" id="SSF48264">
    <property type="entry name" value="Cytochrome P450"/>
    <property type="match status" value="1"/>
</dbReference>
<evidence type="ECO:0000256" key="2">
    <source>
        <dbReference type="ARBA" id="ARBA00010617"/>
    </source>
</evidence>
<proteinExistence type="inferred from homology"/>
<keyword evidence="4 8" id="KW-0479">Metal-binding</keyword>
<keyword evidence="3 8" id="KW-0349">Heme</keyword>
<keyword evidence="11" id="KW-0812">Transmembrane</keyword>
<dbReference type="Proteomes" id="UP001301769">
    <property type="component" value="Unassembled WGS sequence"/>
</dbReference>
<comment type="similarity">
    <text evidence="2 9">Belongs to the cytochrome P450 family.</text>
</comment>
<evidence type="ECO:0000256" key="3">
    <source>
        <dbReference type="ARBA" id="ARBA00022617"/>
    </source>
</evidence>
<accession>A0AAN7B609</accession>
<evidence type="ECO:0000256" key="8">
    <source>
        <dbReference type="PIRSR" id="PIRSR602403-1"/>
    </source>
</evidence>
<dbReference type="GO" id="GO:0005506">
    <property type="term" value="F:iron ion binding"/>
    <property type="evidence" value="ECO:0007669"/>
    <property type="project" value="InterPro"/>
</dbReference>
<reference evidence="12" key="2">
    <citation type="submission" date="2023-05" db="EMBL/GenBank/DDBJ databases">
        <authorList>
            <consortium name="Lawrence Berkeley National Laboratory"/>
            <person name="Steindorff A."/>
            <person name="Hensen N."/>
            <person name="Bonometti L."/>
            <person name="Westerberg I."/>
            <person name="Brannstrom I.O."/>
            <person name="Guillou S."/>
            <person name="Cros-Aarteil S."/>
            <person name="Calhoun S."/>
            <person name="Haridas S."/>
            <person name="Kuo A."/>
            <person name="Mondo S."/>
            <person name="Pangilinan J."/>
            <person name="Riley R."/>
            <person name="Labutti K."/>
            <person name="Andreopoulos B."/>
            <person name="Lipzen A."/>
            <person name="Chen C."/>
            <person name="Yanf M."/>
            <person name="Daum C."/>
            <person name="Ng V."/>
            <person name="Clum A."/>
            <person name="Ohm R."/>
            <person name="Martin F."/>
            <person name="Silar P."/>
            <person name="Natvig D."/>
            <person name="Lalanne C."/>
            <person name="Gautier V."/>
            <person name="Ament-Velasquez S.L."/>
            <person name="Kruys A."/>
            <person name="Hutchinson M.I."/>
            <person name="Powell A.J."/>
            <person name="Barry K."/>
            <person name="Miller A.N."/>
            <person name="Grigoriev I.V."/>
            <person name="Debuchy R."/>
            <person name="Gladieux P."/>
            <person name="Thoren M.H."/>
            <person name="Johannesson H."/>
        </authorList>
    </citation>
    <scope>NUCLEOTIDE SEQUENCE</scope>
    <source>
        <strain evidence="12">PSN293</strain>
    </source>
</reference>
<dbReference type="PROSITE" id="PS00086">
    <property type="entry name" value="CYTOCHROME_P450"/>
    <property type="match status" value="1"/>
</dbReference>